<sequence>MLSVLLVLLMVSATHGGTKGTIRRELAVNYTGIKPPKGFASPLFADKSFMYTICEPRWGDGLSCQIHVVKFDGPDEVHFFKYEPSPGRRIRAIYNPNFVRNGFFLLTTEVNVTKTKRVRSEYVSGMVFNPALDELFKLELPSDMYDQQMIESAVESDELVVVLDGHTICGKFNRCVLRFNNQGQKIGEPIVFPIQSDRLELSPIQGVSVDKGLFGIGTTQKLKSFISQVFYVTANNEPIMLHTFDYLITNIQFSYTRDLYGICGINNHEPVIDTNEYNCLQYDWKLNKTTHFNINTTFGLTGGSVIMSIKNLNSNSLLLFSMECNIGQKEFNCSTARISVVNSYDQILRSKEILTDLECHNTDLISSGITEINDEYCFYLSCLIAVDDPEQSYLHGSYLYVKCLPILDI</sequence>
<evidence type="ECO:0000313" key="1">
    <source>
        <dbReference type="EMBL" id="KAJ8668046.1"/>
    </source>
</evidence>
<comment type="caution">
    <text evidence="1">The sequence shown here is derived from an EMBL/GenBank/DDBJ whole genome shotgun (WGS) entry which is preliminary data.</text>
</comment>
<proteinExistence type="predicted"/>
<reference evidence="1" key="1">
    <citation type="submission" date="2023-04" db="EMBL/GenBank/DDBJ databases">
        <title>A chromosome-level genome assembly of the parasitoid wasp Eretmocerus hayati.</title>
        <authorList>
            <person name="Zhong Y."/>
            <person name="Liu S."/>
            <person name="Liu Y."/>
        </authorList>
    </citation>
    <scope>NUCLEOTIDE SEQUENCE</scope>
    <source>
        <strain evidence="1">ZJU_SS_LIU_2023</strain>
    </source>
</reference>
<dbReference type="Proteomes" id="UP001239111">
    <property type="component" value="Chromosome 4"/>
</dbReference>
<protein>
    <submittedName>
        <fullName evidence="1">Uncharacterized protein</fullName>
    </submittedName>
</protein>
<dbReference type="EMBL" id="CM056744">
    <property type="protein sequence ID" value="KAJ8668046.1"/>
    <property type="molecule type" value="Genomic_DNA"/>
</dbReference>
<name>A0ACC2NAG7_9HYME</name>
<gene>
    <name evidence="1" type="ORF">QAD02_009709</name>
</gene>
<accession>A0ACC2NAG7</accession>
<organism evidence="1 2">
    <name type="scientific">Eretmocerus hayati</name>
    <dbReference type="NCBI Taxonomy" id="131215"/>
    <lineage>
        <taxon>Eukaryota</taxon>
        <taxon>Metazoa</taxon>
        <taxon>Ecdysozoa</taxon>
        <taxon>Arthropoda</taxon>
        <taxon>Hexapoda</taxon>
        <taxon>Insecta</taxon>
        <taxon>Pterygota</taxon>
        <taxon>Neoptera</taxon>
        <taxon>Endopterygota</taxon>
        <taxon>Hymenoptera</taxon>
        <taxon>Apocrita</taxon>
        <taxon>Proctotrupomorpha</taxon>
        <taxon>Chalcidoidea</taxon>
        <taxon>Aphelinidae</taxon>
        <taxon>Aphelininae</taxon>
        <taxon>Eretmocerus</taxon>
    </lineage>
</organism>
<evidence type="ECO:0000313" key="2">
    <source>
        <dbReference type="Proteomes" id="UP001239111"/>
    </source>
</evidence>
<keyword evidence="2" id="KW-1185">Reference proteome</keyword>